<comment type="similarity">
    <text evidence="2">Belongs to the cytochrome ubiquinol oxidase subunit 1 family.</text>
</comment>
<dbReference type="PANTHER" id="PTHR30365:SF15">
    <property type="entry name" value="CYTOCHROME BD UBIQUINOL OXIDASE SUBUNIT 1"/>
    <property type="match status" value="1"/>
</dbReference>
<evidence type="ECO:0000256" key="10">
    <source>
        <dbReference type="ARBA" id="ARBA00023004"/>
    </source>
</evidence>
<evidence type="ECO:0000256" key="12">
    <source>
        <dbReference type="SAM" id="Phobius"/>
    </source>
</evidence>
<reference evidence="13 14" key="1">
    <citation type="journal article" date="2014" name="Int. J. Syst. Evol. Microbiol.">
        <title>Phylogenomics and the dynamic genome evolution of the genus Streptococcus.</title>
        <authorList>
            <consortium name="The Broad Institute Genome Sequencing Platform"/>
            <person name="Richards V.P."/>
            <person name="Palmer S.R."/>
            <person name="Pavinski Bitar P.D."/>
            <person name="Qin X."/>
            <person name="Weinstock G.M."/>
            <person name="Highlander S.K."/>
            <person name="Town C.D."/>
            <person name="Burne R.A."/>
            <person name="Stanhope M.J."/>
        </authorList>
    </citation>
    <scope>NUCLEOTIDE SEQUENCE [LARGE SCALE GENOMIC DNA]</scope>
    <source>
        <strain evidence="13 14">707-05</strain>
    </source>
</reference>
<evidence type="ECO:0000256" key="3">
    <source>
        <dbReference type="ARBA" id="ARBA00022448"/>
    </source>
</evidence>
<dbReference type="GO" id="GO:0016682">
    <property type="term" value="F:oxidoreductase activity, acting on diphenols and related substances as donors, oxygen as acceptor"/>
    <property type="evidence" value="ECO:0007669"/>
    <property type="project" value="TreeGrafter"/>
</dbReference>
<keyword evidence="4" id="KW-1003">Cell membrane</keyword>
<dbReference type="GO" id="GO:0046872">
    <property type="term" value="F:metal ion binding"/>
    <property type="evidence" value="ECO:0007669"/>
    <property type="project" value="UniProtKB-KW"/>
</dbReference>
<evidence type="ECO:0000313" key="14">
    <source>
        <dbReference type="Proteomes" id="UP000003330"/>
    </source>
</evidence>
<dbReference type="GO" id="GO:0020037">
    <property type="term" value="F:heme binding"/>
    <property type="evidence" value="ECO:0007669"/>
    <property type="project" value="TreeGrafter"/>
</dbReference>
<keyword evidence="13" id="KW-0560">Oxidoreductase</keyword>
<dbReference type="AlphaFoldDB" id="G5K4J2"/>
<dbReference type="EC" id="1.10.3.-" evidence="13"/>
<evidence type="ECO:0000256" key="7">
    <source>
        <dbReference type="ARBA" id="ARBA00022723"/>
    </source>
</evidence>
<dbReference type="GO" id="GO:0019646">
    <property type="term" value="P:aerobic electron transport chain"/>
    <property type="evidence" value="ECO:0007669"/>
    <property type="project" value="InterPro"/>
</dbReference>
<evidence type="ECO:0000256" key="5">
    <source>
        <dbReference type="ARBA" id="ARBA00022617"/>
    </source>
</evidence>
<evidence type="ECO:0000256" key="11">
    <source>
        <dbReference type="ARBA" id="ARBA00023136"/>
    </source>
</evidence>
<organism evidence="13 14">
    <name type="scientific">Streptococcus ictaluri 707-05</name>
    <dbReference type="NCBI Taxonomy" id="764299"/>
    <lineage>
        <taxon>Bacteria</taxon>
        <taxon>Bacillati</taxon>
        <taxon>Bacillota</taxon>
        <taxon>Bacilli</taxon>
        <taxon>Lactobacillales</taxon>
        <taxon>Streptococcaceae</taxon>
        <taxon>Streptococcus</taxon>
    </lineage>
</organism>
<feature type="transmembrane region" description="Helical" evidence="12">
    <location>
        <begin position="238"/>
        <end position="260"/>
    </location>
</feature>
<keyword evidence="10" id="KW-0408">Iron</keyword>
<keyword evidence="9 12" id="KW-1133">Transmembrane helix</keyword>
<evidence type="ECO:0000256" key="8">
    <source>
        <dbReference type="ARBA" id="ARBA00022982"/>
    </source>
</evidence>
<dbReference type="EMBL" id="AEUX02000007">
    <property type="protein sequence ID" value="EHI69254.1"/>
    <property type="molecule type" value="Genomic_DNA"/>
</dbReference>
<evidence type="ECO:0000256" key="9">
    <source>
        <dbReference type="ARBA" id="ARBA00022989"/>
    </source>
</evidence>
<keyword evidence="6 12" id="KW-0812">Transmembrane</keyword>
<protein>
    <submittedName>
        <fullName evidence="13">Cytochrome d ubiquinol oxidase, subunit I</fullName>
        <ecNumber evidence="13">1.10.3.-</ecNumber>
    </submittedName>
</protein>
<dbReference type="GO" id="GO:0009055">
    <property type="term" value="F:electron transfer activity"/>
    <property type="evidence" value="ECO:0007669"/>
    <property type="project" value="InterPro"/>
</dbReference>
<feature type="transmembrane region" description="Helical" evidence="12">
    <location>
        <begin position="91"/>
        <end position="109"/>
    </location>
</feature>
<comment type="caution">
    <text evidence="13">The sequence shown here is derived from an EMBL/GenBank/DDBJ whole genome shotgun (WGS) entry which is preliminary data.</text>
</comment>
<keyword evidence="8" id="KW-0249">Electron transport</keyword>
<dbReference type="InterPro" id="IPR002585">
    <property type="entry name" value="Cyt-d_ubiquinol_oxidase_su_1"/>
</dbReference>
<evidence type="ECO:0000256" key="4">
    <source>
        <dbReference type="ARBA" id="ARBA00022475"/>
    </source>
</evidence>
<gene>
    <name evidence="13" type="primary">cydA</name>
    <name evidence="13" type="ORF">STRIC_1729</name>
</gene>
<keyword evidence="7" id="KW-0479">Metal-binding</keyword>
<dbReference type="GO" id="GO:0070069">
    <property type="term" value="C:cytochrome complex"/>
    <property type="evidence" value="ECO:0007669"/>
    <property type="project" value="InterPro"/>
</dbReference>
<dbReference type="Proteomes" id="UP000003330">
    <property type="component" value="Unassembled WGS sequence"/>
</dbReference>
<dbReference type="Pfam" id="PF01654">
    <property type="entry name" value="Cyt_bd_oxida_I"/>
    <property type="match status" value="1"/>
</dbReference>
<sequence length="341" mass="37760">MVFGSLMSAMWILIANSFMQHPVGYEIINGRAQMTDFFALITNPQFFYEYGHVITGAITMGGILVAGMSAFKLLNKESLKESTVNLYKKSVRIGLLVSLIGSISVMGAGDLQMKALLHDQPMKFAAMEGDYEDSGDPAAWTVVAWANEAEKQQVFGIKVPYMLSILSYGKPSGSVLGMNTANKELVAKYGKRNYFPMVNLLFYSFRIMAGFGMLMFGVSALGLFLSRPKKPILFNQKWLLRILALTTFAPFIANTLGWIITEQGRYPWTVYGLFTIKDSVSPNVSVPSLLISNGVYFVLFSGLGLMMTLVIRELHKGPEYEEAKLQLASQASMDPFDKGAF</sequence>
<name>G5K4J2_9STRE</name>
<feature type="transmembrane region" description="Helical" evidence="12">
    <location>
        <begin position="200"/>
        <end position="226"/>
    </location>
</feature>
<dbReference type="GO" id="GO:0005886">
    <property type="term" value="C:plasma membrane"/>
    <property type="evidence" value="ECO:0007669"/>
    <property type="project" value="UniProtKB-SubCell"/>
</dbReference>
<comment type="subcellular location">
    <subcellularLocation>
        <location evidence="1">Cell membrane</location>
        <topology evidence="1">Multi-pass membrane protein</topology>
    </subcellularLocation>
</comment>
<dbReference type="PANTHER" id="PTHR30365">
    <property type="entry name" value="CYTOCHROME D UBIQUINOL OXIDASE"/>
    <property type="match status" value="1"/>
</dbReference>
<dbReference type="STRING" id="764299.STRIC_1729"/>
<evidence type="ECO:0000256" key="6">
    <source>
        <dbReference type="ARBA" id="ARBA00022692"/>
    </source>
</evidence>
<keyword evidence="5" id="KW-0349">Heme</keyword>
<keyword evidence="3" id="KW-0813">Transport</keyword>
<feature type="transmembrane region" description="Helical" evidence="12">
    <location>
        <begin position="50"/>
        <end position="71"/>
    </location>
</feature>
<evidence type="ECO:0000313" key="13">
    <source>
        <dbReference type="EMBL" id="EHI69254.1"/>
    </source>
</evidence>
<accession>G5K4J2</accession>
<keyword evidence="14" id="KW-1185">Reference proteome</keyword>
<dbReference type="eggNOG" id="COG1271">
    <property type="taxonomic scope" value="Bacteria"/>
</dbReference>
<proteinExistence type="inferred from homology"/>
<feature type="transmembrane region" description="Helical" evidence="12">
    <location>
        <begin position="289"/>
        <end position="311"/>
    </location>
</feature>
<keyword evidence="11 12" id="KW-0472">Membrane</keyword>
<evidence type="ECO:0000256" key="2">
    <source>
        <dbReference type="ARBA" id="ARBA00009819"/>
    </source>
</evidence>
<evidence type="ECO:0000256" key="1">
    <source>
        <dbReference type="ARBA" id="ARBA00004651"/>
    </source>
</evidence>